<dbReference type="PANTHER" id="PTHR43708:SF3">
    <property type="entry name" value="OXIDOREDUCTASE"/>
    <property type="match status" value="1"/>
</dbReference>
<keyword evidence="4" id="KW-1185">Reference proteome</keyword>
<dbReference type="InterPro" id="IPR000683">
    <property type="entry name" value="Gfo/Idh/MocA-like_OxRdtase_N"/>
</dbReference>
<dbReference type="InParanoid" id="A0A423PE12"/>
<dbReference type="Proteomes" id="UP000285310">
    <property type="component" value="Unassembled WGS sequence"/>
</dbReference>
<feature type="domain" description="GFO/IDH/MocA-like oxidoreductase" evidence="2">
    <location>
        <begin position="147"/>
        <end position="278"/>
    </location>
</feature>
<comment type="caution">
    <text evidence="3">The sequence shown here is derived from an EMBL/GenBank/DDBJ whole genome shotgun (WGS) entry which is preliminary data.</text>
</comment>
<dbReference type="OrthoDB" id="9801953at2"/>
<proteinExistence type="predicted"/>
<organism evidence="3 4">
    <name type="scientific">Salinisphaera japonica YTM-1</name>
    <dbReference type="NCBI Taxonomy" id="1209778"/>
    <lineage>
        <taxon>Bacteria</taxon>
        <taxon>Pseudomonadati</taxon>
        <taxon>Pseudomonadota</taxon>
        <taxon>Gammaproteobacteria</taxon>
        <taxon>Salinisphaerales</taxon>
        <taxon>Salinisphaeraceae</taxon>
        <taxon>Salinisphaera</taxon>
    </lineage>
</organism>
<dbReference type="InterPro" id="IPR055170">
    <property type="entry name" value="GFO_IDH_MocA-like_dom"/>
</dbReference>
<dbReference type="Pfam" id="PF22725">
    <property type="entry name" value="GFO_IDH_MocA_C3"/>
    <property type="match status" value="1"/>
</dbReference>
<dbReference type="EMBL" id="AYKG01000069">
    <property type="protein sequence ID" value="ROO23827.1"/>
    <property type="molecule type" value="Genomic_DNA"/>
</dbReference>
<dbReference type="Pfam" id="PF01408">
    <property type="entry name" value="GFO_IDH_MocA"/>
    <property type="match status" value="1"/>
</dbReference>
<feature type="domain" description="Gfo/Idh/MocA-like oxidoreductase N-terminal" evidence="1">
    <location>
        <begin position="8"/>
        <end position="136"/>
    </location>
</feature>
<reference evidence="3 4" key="1">
    <citation type="submission" date="2013-10" db="EMBL/GenBank/DDBJ databases">
        <title>Salinisphaera japonica YTM-1 Genome Sequencing.</title>
        <authorList>
            <person name="Lai Q."/>
            <person name="Li C."/>
            <person name="Shao Z."/>
        </authorList>
    </citation>
    <scope>NUCLEOTIDE SEQUENCE [LARGE SCALE GENOMIC DNA]</scope>
    <source>
        <strain evidence="3 4">YTM-1</strain>
    </source>
</reference>
<sequence length="393" mass="41779">MKAFEKPIRIGMVGGGPGAGIATAHRAGMRLDGRYALVAGAFSRDAEKSRAAARELGVNESRVYASYEDMAAAEAARDDGIEAVAVVTPNASHYGVSKAFLEHGIHVICDKPITDDLEDALALHELAEKKGLVFVLTHNYSAHAMVREAAVRVRRGDLGEVRMVQGEFASGWAAGQVEKDTDNKQAAWRTDPVQAGEASVIYDLGTHIHHLARYVSGLSLEALAADVSTVVPGRRVYDNANVMLRFAGGARGAFWITMAATGAEHGLSLRVIGSKASLTWCHEDPHHLTIAWPDGRRETILQGGAAQSDAAAALTRIGLGHPEGFLESFANIYSDAATAIAACRDGVRPERGPLDYPNTADGVLGLQFVEAVRKSAAADGQWMDIETITTLGC</sequence>
<dbReference type="InterPro" id="IPR036291">
    <property type="entry name" value="NAD(P)-bd_dom_sf"/>
</dbReference>
<accession>A0A423PE12</accession>
<protein>
    <submittedName>
        <fullName evidence="3">Oxidoreductase</fullName>
    </submittedName>
</protein>
<evidence type="ECO:0000313" key="4">
    <source>
        <dbReference type="Proteomes" id="UP000285310"/>
    </source>
</evidence>
<dbReference type="AlphaFoldDB" id="A0A423PE12"/>
<evidence type="ECO:0000313" key="3">
    <source>
        <dbReference type="EMBL" id="ROO23827.1"/>
    </source>
</evidence>
<dbReference type="GO" id="GO:0000166">
    <property type="term" value="F:nucleotide binding"/>
    <property type="evidence" value="ECO:0007669"/>
    <property type="project" value="InterPro"/>
</dbReference>
<dbReference type="InterPro" id="IPR051317">
    <property type="entry name" value="Gfo/Idh/MocA_oxidoreduct"/>
</dbReference>
<evidence type="ECO:0000259" key="1">
    <source>
        <dbReference type="Pfam" id="PF01408"/>
    </source>
</evidence>
<evidence type="ECO:0000259" key="2">
    <source>
        <dbReference type="Pfam" id="PF22725"/>
    </source>
</evidence>
<dbReference type="PANTHER" id="PTHR43708">
    <property type="entry name" value="CONSERVED EXPRESSED OXIDOREDUCTASE (EUROFUNG)"/>
    <property type="match status" value="1"/>
</dbReference>
<dbReference type="SUPFAM" id="SSF51735">
    <property type="entry name" value="NAD(P)-binding Rossmann-fold domains"/>
    <property type="match status" value="1"/>
</dbReference>
<dbReference type="SUPFAM" id="SSF55347">
    <property type="entry name" value="Glyceraldehyde-3-phosphate dehydrogenase-like, C-terminal domain"/>
    <property type="match status" value="1"/>
</dbReference>
<dbReference type="Gene3D" id="3.40.50.720">
    <property type="entry name" value="NAD(P)-binding Rossmann-like Domain"/>
    <property type="match status" value="1"/>
</dbReference>
<dbReference type="RefSeq" id="WP_123659464.1">
    <property type="nucleotide sequence ID" value="NZ_AYKG01000069.1"/>
</dbReference>
<gene>
    <name evidence="3" type="ORF">SAJA_15160</name>
</gene>
<name>A0A423PE12_9GAMM</name>
<dbReference type="Gene3D" id="3.30.360.10">
    <property type="entry name" value="Dihydrodipicolinate Reductase, domain 2"/>
    <property type="match status" value="1"/>
</dbReference>